<accession>G8JVT8</accession>
<dbReference type="InParanoid" id="G8JVT8"/>
<dbReference type="OMA" id="DHELANQ"/>
<reference evidence="4" key="1">
    <citation type="journal article" date="2012" name="G3 (Bethesda)">
        <title>Pichia sorbitophila, an interspecies yeast hybrid reveals early steps of genome resolution following polyploidization.</title>
        <authorList>
            <person name="Leh Louis V."/>
            <person name="Despons L."/>
            <person name="Friedrich A."/>
            <person name="Martin T."/>
            <person name="Durrens P."/>
            <person name="Casaregola S."/>
            <person name="Neuveglise C."/>
            <person name="Fairhead C."/>
            <person name="Marck C."/>
            <person name="Cruz J.A."/>
            <person name="Straub M.L."/>
            <person name="Kugler V."/>
            <person name="Sacerdot C."/>
            <person name="Uzunov Z."/>
            <person name="Thierry A."/>
            <person name="Weiss S."/>
            <person name="Bleykasten C."/>
            <person name="De Montigny J."/>
            <person name="Jacques N."/>
            <person name="Jung P."/>
            <person name="Lemaire M."/>
            <person name="Mallet S."/>
            <person name="Morel G."/>
            <person name="Richard G.F."/>
            <person name="Sarkar A."/>
            <person name="Savel G."/>
            <person name="Schacherer J."/>
            <person name="Seret M.L."/>
            <person name="Talla E."/>
            <person name="Samson G."/>
            <person name="Jubin C."/>
            <person name="Poulain J."/>
            <person name="Vacherie B."/>
            <person name="Barbe V."/>
            <person name="Pelletier E."/>
            <person name="Sherman D.J."/>
            <person name="Westhof E."/>
            <person name="Weissenbach J."/>
            <person name="Baret P.V."/>
            <person name="Wincker P."/>
            <person name="Gaillardin C."/>
            <person name="Dujon B."/>
            <person name="Souciet J.L."/>
        </authorList>
    </citation>
    <scope>NUCLEOTIDE SEQUENCE [LARGE SCALE GENOMIC DNA]</scope>
    <source>
        <strain evidence="4">CBS 270.75 / DBVPG 7215 / KCTC 17166 / NRRL Y-17582</strain>
    </source>
</reference>
<dbReference type="OrthoDB" id="5367584at2759"/>
<keyword evidence="1" id="KW-0175">Coiled coil</keyword>
<keyword evidence="4" id="KW-1185">Reference proteome</keyword>
<feature type="compositionally biased region" description="Polar residues" evidence="2">
    <location>
        <begin position="72"/>
        <end position="87"/>
    </location>
</feature>
<dbReference type="Gene3D" id="1.10.287.1490">
    <property type="match status" value="1"/>
</dbReference>
<dbReference type="KEGG" id="erc:Ecym_7101"/>
<sequence length="717" mass="83239">MAISTSRRGSSPVAKPLDELPTNNNFRINDAKIKLTHSPIRTHTDEDYEDIGDGGEHELQPPMKRIKMSSIPKLTQPESIPLISSPQPIEMLDNMDPLSLTSPIKRPHNNGAHDQDHVDQQDVLDIQDDIKNVVDTTPLKENGVNVFEKMTPIKPSPDDGPRNLQAELRRQDKESHEQSLTGIDRSEDAQRSFEVQRGDWDSLSGLIDEKNATIRQLTLEIRNVQDSLWEVTKTKESFEVSNCMQAEELKDIGKEYEQIQAQYTDVCGQKDKLEQRVDKLKARSSELKNELTMAMQNSQILQEKYHTQVTKNEELEHQISDKEDSVKSLETKLEHSQAQIKQLSHQLEQARDKVAEVEQNLMDGKRAYDHQKSNAQQLESQLSEKTAKIEELTHTIEQSKDAQNRSSSELESKITDLTEENLILEKEYQKLLKDYDSETKALRNQIKDIYEENKSLESKYEVDCKELVSLKTQRTEFEKQIKNLISELEEANNELVSKKAEVNELNSTITELKQSEKYLQESIGGREQSVKDWHSKLDIKEEELRRLNAEYESVMFKNGNMEAEHLAELEQLHENMAKFQSMLEKLTKENHDLKEVIANKEKEELTRAESEKNEPKSSEQDEKLLTRIKDLESQLLEKDKDTNHRLQMLAEDLYIQYSSKHEQKVKMLKKSYEVKYQESMDKLQLENSALMDEVTQLQNKVETERREKQELIKMLDK</sequence>
<dbReference type="RefSeq" id="XP_003647770.1">
    <property type="nucleotide sequence ID" value="XM_003647722.1"/>
</dbReference>
<dbReference type="Proteomes" id="UP000006790">
    <property type="component" value="Chromosome 7"/>
</dbReference>
<gene>
    <name evidence="3" type="ordered locus">Ecym_7101</name>
</gene>
<dbReference type="Pfam" id="PF12709">
    <property type="entry name" value="Fungal_TACC"/>
    <property type="match status" value="1"/>
</dbReference>
<proteinExistence type="predicted"/>
<evidence type="ECO:0000256" key="2">
    <source>
        <dbReference type="SAM" id="MobiDB-lite"/>
    </source>
</evidence>
<name>G8JVT8_ERECY</name>
<evidence type="ECO:0000313" key="3">
    <source>
        <dbReference type="EMBL" id="AET40953.1"/>
    </source>
</evidence>
<dbReference type="EMBL" id="CP002503">
    <property type="protein sequence ID" value="AET40953.1"/>
    <property type="molecule type" value="Genomic_DNA"/>
</dbReference>
<organism evidence="3 4">
    <name type="scientific">Eremothecium cymbalariae (strain CBS 270.75 / DBVPG 7215 / KCTC 17166 / NRRL Y-17582)</name>
    <name type="common">Yeast</name>
    <dbReference type="NCBI Taxonomy" id="931890"/>
    <lineage>
        <taxon>Eukaryota</taxon>
        <taxon>Fungi</taxon>
        <taxon>Dikarya</taxon>
        <taxon>Ascomycota</taxon>
        <taxon>Saccharomycotina</taxon>
        <taxon>Saccharomycetes</taxon>
        <taxon>Saccharomycetales</taxon>
        <taxon>Saccharomycetaceae</taxon>
        <taxon>Eremothecium</taxon>
    </lineage>
</organism>
<dbReference type="HOGENOM" id="CLU_018393_0_0_1"/>
<dbReference type="GO" id="GO:0005794">
    <property type="term" value="C:Golgi apparatus"/>
    <property type="evidence" value="ECO:0007669"/>
    <property type="project" value="TreeGrafter"/>
</dbReference>
<dbReference type="InterPro" id="IPR024312">
    <property type="entry name" value="TACC_fungi"/>
</dbReference>
<dbReference type="PANTHER" id="PTHR19327">
    <property type="entry name" value="GOLGIN"/>
    <property type="match status" value="1"/>
</dbReference>
<dbReference type="GO" id="GO:0048193">
    <property type="term" value="P:Golgi vesicle transport"/>
    <property type="evidence" value="ECO:0007669"/>
    <property type="project" value="TreeGrafter"/>
</dbReference>
<dbReference type="AlphaFoldDB" id="G8JVT8"/>
<feature type="coiled-coil region" evidence="1">
    <location>
        <begin position="673"/>
        <end position="714"/>
    </location>
</feature>
<dbReference type="PANTHER" id="PTHR19327:SF0">
    <property type="entry name" value="GOLGIN SUBFAMILY A MEMBER 4"/>
    <property type="match status" value="1"/>
</dbReference>
<dbReference type="GeneID" id="11469359"/>
<feature type="region of interest" description="Disordered" evidence="2">
    <location>
        <begin position="599"/>
        <end position="623"/>
    </location>
</feature>
<evidence type="ECO:0000256" key="1">
    <source>
        <dbReference type="SAM" id="Coils"/>
    </source>
</evidence>
<protein>
    <submittedName>
        <fullName evidence="3">Uncharacterized protein</fullName>
    </submittedName>
</protein>
<dbReference type="STRING" id="931890.G8JVT8"/>
<feature type="region of interest" description="Disordered" evidence="2">
    <location>
        <begin position="169"/>
        <end position="191"/>
    </location>
</feature>
<dbReference type="eggNOG" id="ENOG502QV33">
    <property type="taxonomic scope" value="Eukaryota"/>
</dbReference>
<feature type="region of interest" description="Disordered" evidence="2">
    <location>
        <begin position="1"/>
        <end position="24"/>
    </location>
</feature>
<dbReference type="GO" id="GO:0031267">
    <property type="term" value="F:small GTPase binding"/>
    <property type="evidence" value="ECO:0007669"/>
    <property type="project" value="TreeGrafter"/>
</dbReference>
<evidence type="ECO:0000313" key="4">
    <source>
        <dbReference type="Proteomes" id="UP000006790"/>
    </source>
</evidence>
<dbReference type="SUPFAM" id="SSF57997">
    <property type="entry name" value="Tropomyosin"/>
    <property type="match status" value="1"/>
</dbReference>
<feature type="region of interest" description="Disordered" evidence="2">
    <location>
        <begin position="37"/>
        <end position="116"/>
    </location>
</feature>